<evidence type="ECO:0000256" key="9">
    <source>
        <dbReference type="SAM" id="MobiDB-lite"/>
    </source>
</evidence>
<feature type="transmembrane region" description="Helical" evidence="10">
    <location>
        <begin position="140"/>
        <end position="161"/>
    </location>
</feature>
<feature type="transmembrane region" description="Helical" evidence="10">
    <location>
        <begin position="173"/>
        <end position="200"/>
    </location>
</feature>
<feature type="transmembrane region" description="Helical" evidence="10">
    <location>
        <begin position="207"/>
        <end position="225"/>
    </location>
</feature>
<reference evidence="11 12" key="1">
    <citation type="submission" date="2020-08" db="EMBL/GenBank/DDBJ databases">
        <title>Sequencing the genomes of 1000 actinobacteria strains.</title>
        <authorList>
            <person name="Klenk H.-P."/>
        </authorList>
    </citation>
    <scope>NUCLEOTIDE SEQUENCE [LARGE SCALE GENOMIC DNA]</scope>
    <source>
        <strain evidence="11 12">DSM 45267</strain>
    </source>
</reference>
<feature type="transmembrane region" description="Helical" evidence="10">
    <location>
        <begin position="74"/>
        <end position="91"/>
    </location>
</feature>
<dbReference type="PANTHER" id="PTHR30574:SF1">
    <property type="entry name" value="SULPHUR TRANSPORT DOMAIN-CONTAINING PROTEIN"/>
    <property type="match status" value="1"/>
</dbReference>
<keyword evidence="2" id="KW-0813">Transport</keyword>
<keyword evidence="3" id="KW-1003">Cell membrane</keyword>
<evidence type="ECO:0000256" key="5">
    <source>
        <dbReference type="ARBA" id="ARBA00022692"/>
    </source>
</evidence>
<feature type="region of interest" description="Disordered" evidence="9">
    <location>
        <begin position="33"/>
        <end position="68"/>
    </location>
</feature>
<feature type="transmembrane region" description="Helical" evidence="10">
    <location>
        <begin position="97"/>
        <end position="119"/>
    </location>
</feature>
<evidence type="ECO:0000256" key="8">
    <source>
        <dbReference type="ARBA" id="ARBA00035655"/>
    </source>
</evidence>
<evidence type="ECO:0000256" key="10">
    <source>
        <dbReference type="SAM" id="Phobius"/>
    </source>
</evidence>
<dbReference type="InterPro" id="IPR007272">
    <property type="entry name" value="Sulf_transp_TsuA/YedE"/>
</dbReference>
<dbReference type="GO" id="GO:0005886">
    <property type="term" value="C:plasma membrane"/>
    <property type="evidence" value="ECO:0007669"/>
    <property type="project" value="UniProtKB-SubCell"/>
</dbReference>
<evidence type="ECO:0000313" key="11">
    <source>
        <dbReference type="EMBL" id="MBB3665646.1"/>
    </source>
</evidence>
<dbReference type="Proteomes" id="UP000564573">
    <property type="component" value="Unassembled WGS sequence"/>
</dbReference>
<proteinExistence type="inferred from homology"/>
<keyword evidence="4" id="KW-0997">Cell inner membrane</keyword>
<comment type="caution">
    <text evidence="11">The sequence shown here is derived from an EMBL/GenBank/DDBJ whole genome shotgun (WGS) entry which is preliminary data.</text>
</comment>
<gene>
    <name evidence="11" type="ORF">FB384_004604</name>
</gene>
<feature type="transmembrane region" description="Helical" evidence="10">
    <location>
        <begin position="429"/>
        <end position="446"/>
    </location>
</feature>
<protein>
    <recommendedName>
        <fullName evidence="13">Sulphur transport domain-containing protein</fullName>
    </recommendedName>
</protein>
<dbReference type="AlphaFoldDB" id="A0A839Y027"/>
<comment type="subcellular location">
    <subcellularLocation>
        <location evidence="1">Cell inner membrane</location>
        <topology evidence="1">Multi-pass membrane protein</topology>
    </subcellularLocation>
</comment>
<feature type="transmembrane region" description="Helical" evidence="10">
    <location>
        <begin position="292"/>
        <end position="325"/>
    </location>
</feature>
<evidence type="ECO:0000256" key="3">
    <source>
        <dbReference type="ARBA" id="ARBA00022475"/>
    </source>
</evidence>
<comment type="similarity">
    <text evidence="8">Belongs to the TsuA/YedE (TC 9.B.102) family.</text>
</comment>
<feature type="transmembrane region" description="Helical" evidence="10">
    <location>
        <begin position="245"/>
        <end position="266"/>
    </location>
</feature>
<keyword evidence="7 10" id="KW-0472">Membrane</keyword>
<evidence type="ECO:0000313" key="12">
    <source>
        <dbReference type="Proteomes" id="UP000564573"/>
    </source>
</evidence>
<name>A0A839Y027_9PSEU</name>
<evidence type="ECO:0000256" key="2">
    <source>
        <dbReference type="ARBA" id="ARBA00022448"/>
    </source>
</evidence>
<evidence type="ECO:0000256" key="6">
    <source>
        <dbReference type="ARBA" id="ARBA00022989"/>
    </source>
</evidence>
<evidence type="ECO:0000256" key="4">
    <source>
        <dbReference type="ARBA" id="ARBA00022519"/>
    </source>
</evidence>
<evidence type="ECO:0008006" key="13">
    <source>
        <dbReference type="Google" id="ProtNLM"/>
    </source>
</evidence>
<feature type="transmembrane region" description="Helical" evidence="10">
    <location>
        <begin position="362"/>
        <end position="382"/>
    </location>
</feature>
<evidence type="ECO:0000256" key="1">
    <source>
        <dbReference type="ARBA" id="ARBA00004429"/>
    </source>
</evidence>
<organism evidence="11 12">
    <name type="scientific">Prauserella sediminis</name>
    <dbReference type="NCBI Taxonomy" id="577680"/>
    <lineage>
        <taxon>Bacteria</taxon>
        <taxon>Bacillati</taxon>
        <taxon>Actinomycetota</taxon>
        <taxon>Actinomycetes</taxon>
        <taxon>Pseudonocardiales</taxon>
        <taxon>Pseudonocardiaceae</taxon>
        <taxon>Prauserella</taxon>
        <taxon>Prauserella salsuginis group</taxon>
    </lineage>
</organism>
<dbReference type="PANTHER" id="PTHR30574">
    <property type="entry name" value="INNER MEMBRANE PROTEIN YEDE"/>
    <property type="match status" value="1"/>
</dbReference>
<dbReference type="Pfam" id="PF04143">
    <property type="entry name" value="Sulf_transp"/>
    <property type="match status" value="1"/>
</dbReference>
<keyword evidence="12" id="KW-1185">Reference proteome</keyword>
<feature type="transmembrane region" description="Helical" evidence="10">
    <location>
        <begin position="394"/>
        <end position="417"/>
    </location>
</feature>
<keyword evidence="6 10" id="KW-1133">Transmembrane helix</keyword>
<accession>A0A839Y027</accession>
<dbReference type="EMBL" id="JACIBS010000006">
    <property type="protein sequence ID" value="MBB3665646.1"/>
    <property type="molecule type" value="Genomic_DNA"/>
</dbReference>
<sequence>MTAAEGFRAAAGLPPINRAARWFHCGSPRPRHRIDAGATVSTDTDPTPVRTFLTTSPTSGPAPHREPEGPVRPVPLVVAGIGALALAWYVWSVHGAQFGALLVIGLLLGAALFHSRFGFTSAWRQLIGVGNGEGLRAHTLLLGTAATLIALVIGTGTGLFGTTPEASAGPIGLALFVGATLFAIGMQLGGACASGTLFAVGSGQSTIVLTLGGFVIGSVLYTFAFPVLDGWPAVPGVLLSDHVGWFGSWAITLAVLLLIVVATRVVQARRNPPPVGTPPTARGVARVFRGSWPMLVGALVLGVLAAAVVLVSGGIWGVTTAFALWGAKLLQLIGLHPETWDFWQQPRFAEMLSDSVWTEKTTLTNVGIILGAAVAAAAAGAWKIRAEIPWRTAVAAVLGGVLMGLGARLAGGCNIGAYLGGISTGSLHGWLWGAFALFGTWVGIKLRPLFGLGVPRPSDGVC</sequence>
<keyword evidence="5 10" id="KW-0812">Transmembrane</keyword>
<evidence type="ECO:0000256" key="7">
    <source>
        <dbReference type="ARBA" id="ARBA00023136"/>
    </source>
</evidence>